<evidence type="ECO:0000313" key="5">
    <source>
        <dbReference type="Proteomes" id="UP000647017"/>
    </source>
</evidence>
<feature type="domain" description="TarS/TarP linker" evidence="3">
    <location>
        <begin position="224"/>
        <end position="323"/>
    </location>
</feature>
<dbReference type="SUPFAM" id="SSF53448">
    <property type="entry name" value="Nucleotide-diphospho-sugar transferases"/>
    <property type="match status" value="1"/>
</dbReference>
<comment type="caution">
    <text evidence="4">The sequence shown here is derived from an EMBL/GenBank/DDBJ whole genome shotgun (WGS) entry which is preliminary data.</text>
</comment>
<dbReference type="InterPro" id="IPR001173">
    <property type="entry name" value="Glyco_trans_2-like"/>
</dbReference>
<evidence type="ECO:0000313" key="4">
    <source>
        <dbReference type="EMBL" id="GIJ10778.1"/>
    </source>
</evidence>
<feature type="domain" description="Glycosyltransferase 2-like" evidence="2">
    <location>
        <begin position="9"/>
        <end position="133"/>
    </location>
</feature>
<name>A0ABQ4HYN8_9ACTN</name>
<feature type="region of interest" description="Disordered" evidence="1">
    <location>
        <begin position="487"/>
        <end position="531"/>
    </location>
</feature>
<gene>
    <name evidence="4" type="ORF">Van01_39920</name>
</gene>
<sequence length="531" mass="59419">MTAGALKVSVVVPTYNSGEGLDRLVASLLRQSLPADEFEVIFVDDGSTDTTPARLDALAAAHPHFHVLHAERSGWPSRPRNLGVARAAGEYVQFVDDDDWLADEALARLYGYATEHGADVAIGRMVGHGRSVPRDLFRVNRPDATLADAPLMESLTCHKMFRRAFLSRHDLRFPEEGRKRLEDHHLVTRAYLLSRRTCVLADYTCYHHSRRPGGDNLTAAPIEPEGYFRSLREVLDIVDAHTKPGPLRDRLHQRWLRIEMVRRLRGARLRNAPRDWVDGVVAEVGRTVRERFAPGVAAGLPALERTIAGLAERGRVEDLFRIAGWEAGVQAKVRLKTYELTGHRLTVAVSGRLRSGDRPVSYDRTPDGRELLDLPVEEVPTELVDCSDELLTATDELRRPRLDVVARRVDDGDEFYLPVSFEVDRVPHRWGGLRLMWHGRTTIDFRTLNGGRTRGEWILTTRLTGSGCEADAKLPLAVTCAGDGARPLVVDERQPPPRPAQPARATGPWQRLKRAVRQRLGRSAGQSVRTS</sequence>
<dbReference type="RefSeq" id="WP_204009521.1">
    <property type="nucleotide sequence ID" value="NZ_BOOZ01000024.1"/>
</dbReference>
<keyword evidence="5" id="KW-1185">Reference proteome</keyword>
<dbReference type="PANTHER" id="PTHR22916">
    <property type="entry name" value="GLYCOSYLTRANSFERASE"/>
    <property type="match status" value="1"/>
</dbReference>
<protein>
    <recommendedName>
        <fullName evidence="6">Glycosyltransferase family 2 protein</fullName>
    </recommendedName>
</protein>
<dbReference type="EMBL" id="BOOZ01000024">
    <property type="protein sequence ID" value="GIJ10778.1"/>
    <property type="molecule type" value="Genomic_DNA"/>
</dbReference>
<dbReference type="PANTHER" id="PTHR22916:SF3">
    <property type="entry name" value="UDP-GLCNAC:BETAGAL BETA-1,3-N-ACETYLGLUCOSAMINYLTRANSFERASE-LIKE PROTEIN 1"/>
    <property type="match status" value="1"/>
</dbReference>
<dbReference type="Pfam" id="PF00535">
    <property type="entry name" value="Glycos_transf_2"/>
    <property type="match status" value="1"/>
</dbReference>
<reference evidence="4 5" key="1">
    <citation type="submission" date="2021-01" db="EMBL/GenBank/DDBJ databases">
        <title>Whole genome shotgun sequence of Verrucosispora andamanensis NBRC 109075.</title>
        <authorList>
            <person name="Komaki H."/>
            <person name="Tamura T."/>
        </authorList>
    </citation>
    <scope>NUCLEOTIDE SEQUENCE [LARGE SCALE GENOMIC DNA]</scope>
    <source>
        <strain evidence="4 5">NBRC 109075</strain>
    </source>
</reference>
<dbReference type="Gene3D" id="3.90.550.10">
    <property type="entry name" value="Spore Coat Polysaccharide Biosynthesis Protein SpsA, Chain A"/>
    <property type="match status" value="1"/>
</dbReference>
<evidence type="ECO:0000256" key="1">
    <source>
        <dbReference type="SAM" id="MobiDB-lite"/>
    </source>
</evidence>
<dbReference type="CDD" id="cd00761">
    <property type="entry name" value="Glyco_tranf_GTA_type"/>
    <property type="match status" value="1"/>
</dbReference>
<evidence type="ECO:0008006" key="6">
    <source>
        <dbReference type="Google" id="ProtNLM"/>
    </source>
</evidence>
<dbReference type="Proteomes" id="UP000647017">
    <property type="component" value="Unassembled WGS sequence"/>
</dbReference>
<organism evidence="4 5">
    <name type="scientific">Micromonospora andamanensis</name>
    <dbReference type="NCBI Taxonomy" id="1287068"/>
    <lineage>
        <taxon>Bacteria</taxon>
        <taxon>Bacillati</taxon>
        <taxon>Actinomycetota</taxon>
        <taxon>Actinomycetes</taxon>
        <taxon>Micromonosporales</taxon>
        <taxon>Micromonosporaceae</taxon>
        <taxon>Micromonospora</taxon>
    </lineage>
</organism>
<evidence type="ECO:0000259" key="2">
    <source>
        <dbReference type="Pfam" id="PF00535"/>
    </source>
</evidence>
<feature type="compositionally biased region" description="Basic residues" evidence="1">
    <location>
        <begin position="511"/>
        <end position="520"/>
    </location>
</feature>
<proteinExistence type="predicted"/>
<evidence type="ECO:0000259" key="3">
    <source>
        <dbReference type="Pfam" id="PF22181"/>
    </source>
</evidence>
<dbReference type="Pfam" id="PF22181">
    <property type="entry name" value="TarS_linker"/>
    <property type="match status" value="1"/>
</dbReference>
<dbReference type="InterPro" id="IPR029044">
    <property type="entry name" value="Nucleotide-diphossugar_trans"/>
</dbReference>
<accession>A0ABQ4HYN8</accession>
<dbReference type="InterPro" id="IPR054028">
    <property type="entry name" value="TarS/TarP_linker"/>
</dbReference>